<dbReference type="PANTHER" id="PTHR47592:SF27">
    <property type="entry name" value="OS08G0421700 PROTEIN"/>
    <property type="match status" value="1"/>
</dbReference>
<keyword evidence="3" id="KW-0548">Nucleotidyltransferase</keyword>
<accession>A0A2P6QA81</accession>
<name>A0A2P6QA81_ROSCH</name>
<evidence type="ECO:0000313" key="4">
    <source>
        <dbReference type="Proteomes" id="UP000238479"/>
    </source>
</evidence>
<keyword evidence="3" id="KW-0808">Transferase</keyword>
<evidence type="ECO:0000256" key="1">
    <source>
        <dbReference type="SAM" id="MobiDB-lite"/>
    </source>
</evidence>
<proteinExistence type="predicted"/>
<dbReference type="Gramene" id="PRQ31091">
    <property type="protein sequence ID" value="PRQ31091"/>
    <property type="gene ID" value="RchiOBHm_Chr5g0031681"/>
</dbReference>
<feature type="compositionally biased region" description="Polar residues" evidence="1">
    <location>
        <begin position="20"/>
        <end position="33"/>
    </location>
</feature>
<feature type="domain" description="Retrovirus-related Pol polyprotein from transposon TNT 1-94-like beta-barrel" evidence="2">
    <location>
        <begin position="48"/>
        <end position="128"/>
    </location>
</feature>
<feature type="region of interest" description="Disordered" evidence="1">
    <location>
        <begin position="1"/>
        <end position="39"/>
    </location>
</feature>
<dbReference type="PANTHER" id="PTHR47592">
    <property type="entry name" value="PBF68 PROTEIN"/>
    <property type="match status" value="1"/>
</dbReference>
<evidence type="ECO:0000313" key="3">
    <source>
        <dbReference type="EMBL" id="PRQ31091.1"/>
    </source>
</evidence>
<dbReference type="OMA" id="ENGEWYV"/>
<comment type="caution">
    <text evidence="3">The sequence shown here is derived from an EMBL/GenBank/DDBJ whole genome shotgun (WGS) entry which is preliminary data.</text>
</comment>
<keyword evidence="3" id="KW-0695">RNA-directed DNA polymerase</keyword>
<organism evidence="3 4">
    <name type="scientific">Rosa chinensis</name>
    <name type="common">China rose</name>
    <dbReference type="NCBI Taxonomy" id="74649"/>
    <lineage>
        <taxon>Eukaryota</taxon>
        <taxon>Viridiplantae</taxon>
        <taxon>Streptophyta</taxon>
        <taxon>Embryophyta</taxon>
        <taxon>Tracheophyta</taxon>
        <taxon>Spermatophyta</taxon>
        <taxon>Magnoliopsida</taxon>
        <taxon>eudicotyledons</taxon>
        <taxon>Gunneridae</taxon>
        <taxon>Pentapetalae</taxon>
        <taxon>rosids</taxon>
        <taxon>fabids</taxon>
        <taxon>Rosales</taxon>
        <taxon>Rosaceae</taxon>
        <taxon>Rosoideae</taxon>
        <taxon>Rosoideae incertae sedis</taxon>
        <taxon>Rosa</taxon>
    </lineage>
</organism>
<evidence type="ECO:0000259" key="2">
    <source>
        <dbReference type="Pfam" id="PF22936"/>
    </source>
</evidence>
<dbReference type="EMBL" id="PDCK01000043">
    <property type="protein sequence ID" value="PRQ31091.1"/>
    <property type="molecule type" value="Genomic_DNA"/>
</dbReference>
<dbReference type="GO" id="GO:0003964">
    <property type="term" value="F:RNA-directed DNA polymerase activity"/>
    <property type="evidence" value="ECO:0007669"/>
    <property type="project" value="UniProtKB-KW"/>
</dbReference>
<protein>
    <submittedName>
        <fullName evidence="3">Putative RNA-directed DNA polymerase</fullName>
        <ecNumber evidence="3">2.7.7.49</ecNumber>
    </submittedName>
</protein>
<dbReference type="InterPro" id="IPR054722">
    <property type="entry name" value="PolX-like_BBD"/>
</dbReference>
<reference evidence="3 4" key="1">
    <citation type="journal article" date="2018" name="Nat. Genet.">
        <title>The Rosa genome provides new insights in the design of modern roses.</title>
        <authorList>
            <person name="Bendahmane M."/>
        </authorList>
    </citation>
    <scope>NUCLEOTIDE SEQUENCE [LARGE SCALE GENOMIC DNA]</scope>
    <source>
        <strain evidence="4">cv. Old Blush</strain>
    </source>
</reference>
<dbReference type="EC" id="2.7.7.49" evidence="3"/>
<sequence>MEAAGHCGKTGPMKKDGKASKNNFGATNPTEANQEAPVQRVDSPLESWIFSTAACYHVTQQREILENYTSGNFGKVYLATGDSMDVVGKGDVRIKLSSNATWTLRDVKHIPGHVWNLISVGQLSGRGYGMTFSNDGWKVSTGDFAFTAPLDPNQPNRITYLSASP</sequence>
<keyword evidence="4" id="KW-1185">Reference proteome</keyword>
<dbReference type="AlphaFoldDB" id="A0A2P6QA81"/>
<gene>
    <name evidence="3" type="ORF">RchiOBHm_Chr5g0031681</name>
</gene>
<dbReference type="Pfam" id="PF22936">
    <property type="entry name" value="Pol_BBD"/>
    <property type="match status" value="1"/>
</dbReference>
<dbReference type="Proteomes" id="UP000238479">
    <property type="component" value="Chromosome 5"/>
</dbReference>